<feature type="transmembrane region" description="Helical" evidence="5">
    <location>
        <begin position="22"/>
        <end position="44"/>
    </location>
</feature>
<accession>A0A495JSK1</accession>
<dbReference type="GO" id="GO:0016020">
    <property type="term" value="C:membrane"/>
    <property type="evidence" value="ECO:0007669"/>
    <property type="project" value="UniProtKB-SubCell"/>
</dbReference>
<dbReference type="Gene3D" id="1.20.1740.10">
    <property type="entry name" value="Amino acid/polyamine transporter I"/>
    <property type="match status" value="1"/>
</dbReference>
<dbReference type="GO" id="GO:0055085">
    <property type="term" value="P:transmembrane transport"/>
    <property type="evidence" value="ECO:0007669"/>
    <property type="project" value="InterPro"/>
</dbReference>
<feature type="transmembrane region" description="Helical" evidence="5">
    <location>
        <begin position="94"/>
        <end position="116"/>
    </location>
</feature>
<evidence type="ECO:0000256" key="3">
    <source>
        <dbReference type="ARBA" id="ARBA00022989"/>
    </source>
</evidence>
<feature type="transmembrane region" description="Helical" evidence="5">
    <location>
        <begin position="409"/>
        <end position="429"/>
    </location>
</feature>
<proteinExistence type="predicted"/>
<gene>
    <name evidence="7" type="ORF">BDK92_5736</name>
</gene>
<feature type="transmembrane region" description="Helical" evidence="5">
    <location>
        <begin position="50"/>
        <end position="73"/>
    </location>
</feature>
<keyword evidence="2 5" id="KW-0812">Transmembrane</keyword>
<feature type="domain" description="Amino acid permease/ SLC12A" evidence="6">
    <location>
        <begin position="48"/>
        <end position="437"/>
    </location>
</feature>
<dbReference type="EMBL" id="RBKT01000001">
    <property type="protein sequence ID" value="RKR91342.1"/>
    <property type="molecule type" value="Genomic_DNA"/>
</dbReference>
<dbReference type="OrthoDB" id="137613at2"/>
<dbReference type="Proteomes" id="UP000277671">
    <property type="component" value="Unassembled WGS sequence"/>
</dbReference>
<comment type="caution">
    <text evidence="7">The sequence shown here is derived from an EMBL/GenBank/DDBJ whole genome shotgun (WGS) entry which is preliminary data.</text>
</comment>
<feature type="transmembrane region" description="Helical" evidence="5">
    <location>
        <begin position="201"/>
        <end position="218"/>
    </location>
</feature>
<feature type="transmembrane region" description="Helical" evidence="5">
    <location>
        <begin position="339"/>
        <end position="360"/>
    </location>
</feature>
<reference evidence="7 8" key="1">
    <citation type="submission" date="2018-10" db="EMBL/GenBank/DDBJ databases">
        <title>Sequencing the genomes of 1000 actinobacteria strains.</title>
        <authorList>
            <person name="Klenk H.-P."/>
        </authorList>
    </citation>
    <scope>NUCLEOTIDE SEQUENCE [LARGE SCALE GENOMIC DNA]</scope>
    <source>
        <strain evidence="7 8">DSM 45175</strain>
    </source>
</reference>
<dbReference type="Pfam" id="PF00324">
    <property type="entry name" value="AA_permease"/>
    <property type="match status" value="1"/>
</dbReference>
<dbReference type="InterPro" id="IPR050367">
    <property type="entry name" value="APC_superfamily"/>
</dbReference>
<evidence type="ECO:0000256" key="2">
    <source>
        <dbReference type="ARBA" id="ARBA00022692"/>
    </source>
</evidence>
<evidence type="ECO:0000256" key="4">
    <source>
        <dbReference type="ARBA" id="ARBA00023136"/>
    </source>
</evidence>
<evidence type="ECO:0000313" key="8">
    <source>
        <dbReference type="Proteomes" id="UP000277671"/>
    </source>
</evidence>
<organism evidence="7 8">
    <name type="scientific">Micromonospora pisi</name>
    <dbReference type="NCBI Taxonomy" id="589240"/>
    <lineage>
        <taxon>Bacteria</taxon>
        <taxon>Bacillati</taxon>
        <taxon>Actinomycetota</taxon>
        <taxon>Actinomycetes</taxon>
        <taxon>Micromonosporales</taxon>
        <taxon>Micromonosporaceae</taxon>
        <taxon>Micromonospora</taxon>
    </lineage>
</organism>
<evidence type="ECO:0000313" key="7">
    <source>
        <dbReference type="EMBL" id="RKR91342.1"/>
    </source>
</evidence>
<feature type="transmembrane region" description="Helical" evidence="5">
    <location>
        <begin position="441"/>
        <end position="465"/>
    </location>
</feature>
<feature type="transmembrane region" description="Helical" evidence="5">
    <location>
        <begin position="238"/>
        <end position="257"/>
    </location>
</feature>
<dbReference type="PIRSF" id="PIRSF006060">
    <property type="entry name" value="AA_transporter"/>
    <property type="match status" value="1"/>
</dbReference>
<protein>
    <submittedName>
        <fullName evidence="7">Amino acid/polyamine/organocation transporter (APC superfamily)</fullName>
    </submittedName>
</protein>
<dbReference type="RefSeq" id="WP_121159459.1">
    <property type="nucleotide sequence ID" value="NZ_RBKT01000001.1"/>
</dbReference>
<dbReference type="InterPro" id="IPR004841">
    <property type="entry name" value="AA-permease/SLC12A_dom"/>
</dbReference>
<keyword evidence="4 5" id="KW-0472">Membrane</keyword>
<dbReference type="AlphaFoldDB" id="A0A495JSK1"/>
<keyword evidence="3 5" id="KW-1133">Transmembrane helix</keyword>
<keyword evidence="8" id="KW-1185">Reference proteome</keyword>
<feature type="transmembrane region" description="Helical" evidence="5">
    <location>
        <begin position="372"/>
        <end position="397"/>
    </location>
</feature>
<dbReference type="PANTHER" id="PTHR42770">
    <property type="entry name" value="AMINO ACID TRANSPORTER-RELATED"/>
    <property type="match status" value="1"/>
</dbReference>
<feature type="transmembrane region" description="Helical" evidence="5">
    <location>
        <begin position="136"/>
        <end position="154"/>
    </location>
</feature>
<sequence length="499" mass="50544">MPTEPRIPGIPLRPGRLGTGRLALFAIAAAAPLTAVGGAVPIMYAVSGNAGAAFCFLVLTIVLAVFAVGYTSMSRYVPNPGAFSSYIAKGLGRAGAVAAAFVALLAYNAIQIGLYGLIGAILGEFVGEEFALELDWWIWALVAWAVVSVLGVLQRDLSGRVLVILLILELLVLAALVVLALDNPAGGRVSVTGLDPGSLSATGLGAVLALGAAAFVGVESAPAYRSQARNPRHTVARASHLAIVATGACYALSAWALTVATGPANTATVAAVAGPGLVADVLARHGGATLAVVAQALLATAVLAALLGGHNAVTRQLYGLGFERVLPGRLGRVGVRRGAPVAASLVQTGLALAVLVGFAAAGRDPVTELFTWLTAMGAVGVLLLLTLTSVAVLNFFNHRPEVVEARWRRLVAPTLATMGLSVVLVVLLADFGTLLAPGAPGYLRGLLPGLPGLVALAGLLWGLALRSSQPEVYARVGGGALEPVPAPHPVAVRRAGTPA</sequence>
<evidence type="ECO:0000256" key="1">
    <source>
        <dbReference type="ARBA" id="ARBA00004141"/>
    </source>
</evidence>
<evidence type="ECO:0000256" key="5">
    <source>
        <dbReference type="SAM" id="Phobius"/>
    </source>
</evidence>
<comment type="subcellular location">
    <subcellularLocation>
        <location evidence="1">Membrane</location>
        <topology evidence="1">Multi-pass membrane protein</topology>
    </subcellularLocation>
</comment>
<name>A0A495JSK1_9ACTN</name>
<evidence type="ECO:0000259" key="6">
    <source>
        <dbReference type="Pfam" id="PF00324"/>
    </source>
</evidence>
<feature type="transmembrane region" description="Helical" evidence="5">
    <location>
        <begin position="161"/>
        <end position="181"/>
    </location>
</feature>
<feature type="transmembrane region" description="Helical" evidence="5">
    <location>
        <begin position="287"/>
        <end position="307"/>
    </location>
</feature>
<dbReference type="PANTHER" id="PTHR42770:SF16">
    <property type="entry name" value="AMINO ACID PERMEASE"/>
    <property type="match status" value="1"/>
</dbReference>